<dbReference type="AlphaFoldDB" id="A0A1G9C1E8"/>
<evidence type="ECO:0000313" key="1">
    <source>
        <dbReference type="EMBL" id="SDK45516.1"/>
    </source>
</evidence>
<evidence type="ECO:0000313" key="2">
    <source>
        <dbReference type="Proteomes" id="UP000198701"/>
    </source>
</evidence>
<gene>
    <name evidence="1" type="ORF">SAMN05216282_106106</name>
</gene>
<accession>A0A1G9C1E8</accession>
<sequence>MLAIPLVSALRAGFALWRCGVPSFLGAHVWVRARAQTPLGAGAPANRVGGRLRLRLGVTRSLWSGVRTIALGAWGLWLAVVLSAEVPLATVSTERALSVGQLNSGDTSAAGRTLEALAELAPKDSAVAVQNAVARYLLGDISGAVAETDRALSLDPANPTAVQLRGLLTGP</sequence>
<dbReference type="Proteomes" id="UP000198701">
    <property type="component" value="Unassembled WGS sequence"/>
</dbReference>
<organism evidence="1 2">
    <name type="scientific">Cryobacterium psychrotolerans</name>
    <dbReference type="NCBI Taxonomy" id="386301"/>
    <lineage>
        <taxon>Bacteria</taxon>
        <taxon>Bacillati</taxon>
        <taxon>Actinomycetota</taxon>
        <taxon>Actinomycetes</taxon>
        <taxon>Micrococcales</taxon>
        <taxon>Microbacteriaceae</taxon>
        <taxon>Cryobacterium</taxon>
    </lineage>
</organism>
<dbReference type="STRING" id="386301.SAMN05216282_106106"/>
<dbReference type="EMBL" id="FNFU01000006">
    <property type="protein sequence ID" value="SDK45516.1"/>
    <property type="molecule type" value="Genomic_DNA"/>
</dbReference>
<dbReference type="InterPro" id="IPR011990">
    <property type="entry name" value="TPR-like_helical_dom_sf"/>
</dbReference>
<name>A0A1G9C1E8_9MICO</name>
<proteinExistence type="predicted"/>
<protein>
    <submittedName>
        <fullName evidence="1">Uncharacterized protein</fullName>
    </submittedName>
</protein>
<reference evidence="1 2" key="1">
    <citation type="submission" date="2016-10" db="EMBL/GenBank/DDBJ databases">
        <authorList>
            <person name="de Groot N.N."/>
        </authorList>
    </citation>
    <scope>NUCLEOTIDE SEQUENCE [LARGE SCALE GENOMIC DNA]</scope>
    <source>
        <strain evidence="1 2">CGMCC 1.5382</strain>
    </source>
</reference>
<keyword evidence="2" id="KW-1185">Reference proteome</keyword>
<dbReference type="Gene3D" id="1.25.40.10">
    <property type="entry name" value="Tetratricopeptide repeat domain"/>
    <property type="match status" value="1"/>
</dbReference>
<dbReference type="SUPFAM" id="SSF48452">
    <property type="entry name" value="TPR-like"/>
    <property type="match status" value="1"/>
</dbReference>